<evidence type="ECO:0000256" key="2">
    <source>
        <dbReference type="ARBA" id="ARBA00011829"/>
    </source>
</evidence>
<comment type="subunit">
    <text evidence="2">In C.crescentus, the flagellar filament is composed of multiple flagellins of 29 kDa; 27 kDa and 25 kDa.</text>
</comment>
<dbReference type="RefSeq" id="WP_184269585.1">
    <property type="nucleotide sequence ID" value="NZ_JACHKY010000003.1"/>
</dbReference>
<dbReference type="SUPFAM" id="SSF64518">
    <property type="entry name" value="Phase 1 flagellin"/>
    <property type="match status" value="1"/>
</dbReference>
<evidence type="ECO:0000259" key="6">
    <source>
        <dbReference type="Pfam" id="PF00700"/>
    </source>
</evidence>
<organism evidence="7 8">
    <name type="scientific">Brevundimonas bullata</name>
    <dbReference type="NCBI Taxonomy" id="13160"/>
    <lineage>
        <taxon>Bacteria</taxon>
        <taxon>Pseudomonadati</taxon>
        <taxon>Pseudomonadota</taxon>
        <taxon>Alphaproteobacteria</taxon>
        <taxon>Caulobacterales</taxon>
        <taxon>Caulobacteraceae</taxon>
        <taxon>Brevundimonas</taxon>
    </lineage>
</organism>
<dbReference type="InterPro" id="IPR001029">
    <property type="entry name" value="Flagellin_N"/>
</dbReference>
<dbReference type="Proteomes" id="UP000539957">
    <property type="component" value="Unassembled WGS sequence"/>
</dbReference>
<evidence type="ECO:0000313" key="7">
    <source>
        <dbReference type="EMBL" id="MBB4798252.1"/>
    </source>
</evidence>
<comment type="subcellular location">
    <subcellularLocation>
        <location evidence="4">Secreted</location>
    </subcellularLocation>
    <subcellularLocation>
        <location evidence="4">Bacterial flagellum</location>
    </subcellularLocation>
</comment>
<dbReference type="InterPro" id="IPR046358">
    <property type="entry name" value="Flagellin_C"/>
</dbReference>
<accession>A0A7W7IQ71</accession>
<feature type="domain" description="Flagellin C-terminal" evidence="6">
    <location>
        <begin position="231"/>
        <end position="315"/>
    </location>
</feature>
<dbReference type="InterPro" id="IPR001492">
    <property type="entry name" value="Flagellin"/>
</dbReference>
<keyword evidence="7" id="KW-0966">Cell projection</keyword>
<proteinExistence type="inferred from homology"/>
<sequence>MAQNSINTNVGALIALQNLNQTNRDLNVAQNRVNTGLKVATAKDNGAVFGIAATQKAEMSALDAVKQSMQRGQSIVDVALAAGDTVMSALSELKSLAVAIADAPRALADPADPASEMVLGESGKKLVADFEALTKEIHMALAGATFDGVNLFKKQTADLKVIYGTKPGETFQLKALAEDATADIFKFGSTATTPPAPRVVGEYDQATGAWSPLAQGTKAEVDAKLGFYSVANVEKALAGFTDTLAQIGTKSKSIDRQITYLGKLQDSLETGVGNLIDADLAKESAKLTALQTKQQLGVQALSIANQGPSIILKLFQ</sequence>
<evidence type="ECO:0000313" key="8">
    <source>
        <dbReference type="Proteomes" id="UP000539957"/>
    </source>
</evidence>
<evidence type="ECO:0000259" key="5">
    <source>
        <dbReference type="Pfam" id="PF00669"/>
    </source>
</evidence>
<keyword evidence="7" id="KW-0282">Flagellum</keyword>
<dbReference type="Pfam" id="PF00669">
    <property type="entry name" value="Flagellin_N"/>
    <property type="match status" value="1"/>
</dbReference>
<evidence type="ECO:0000256" key="3">
    <source>
        <dbReference type="ARBA" id="ARBA00023143"/>
    </source>
</evidence>
<dbReference type="Pfam" id="PF00700">
    <property type="entry name" value="Flagellin_C"/>
    <property type="match status" value="1"/>
</dbReference>
<keyword evidence="4" id="KW-0964">Secreted</keyword>
<comment type="similarity">
    <text evidence="1 4">Belongs to the bacterial flagellin family.</text>
</comment>
<keyword evidence="7" id="KW-0969">Cilium</keyword>
<dbReference type="EMBL" id="JACHKY010000003">
    <property type="protein sequence ID" value="MBB4798252.1"/>
    <property type="molecule type" value="Genomic_DNA"/>
</dbReference>
<dbReference type="PANTHER" id="PTHR42792:SF2">
    <property type="entry name" value="FLAGELLIN"/>
    <property type="match status" value="1"/>
</dbReference>
<gene>
    <name evidence="7" type="ORF">HNP32_001996</name>
</gene>
<dbReference type="GO" id="GO:0005576">
    <property type="term" value="C:extracellular region"/>
    <property type="evidence" value="ECO:0007669"/>
    <property type="project" value="UniProtKB-SubCell"/>
</dbReference>
<dbReference type="Gene3D" id="1.20.1330.10">
    <property type="entry name" value="f41 fragment of flagellin, N-terminal domain"/>
    <property type="match status" value="1"/>
</dbReference>
<keyword evidence="8" id="KW-1185">Reference proteome</keyword>
<evidence type="ECO:0000256" key="4">
    <source>
        <dbReference type="RuleBase" id="RU362073"/>
    </source>
</evidence>
<evidence type="ECO:0000256" key="1">
    <source>
        <dbReference type="ARBA" id="ARBA00005709"/>
    </source>
</evidence>
<dbReference type="GO" id="GO:0005198">
    <property type="term" value="F:structural molecule activity"/>
    <property type="evidence" value="ECO:0007669"/>
    <property type="project" value="UniProtKB-UniRule"/>
</dbReference>
<dbReference type="AlphaFoldDB" id="A0A7W7IQ71"/>
<feature type="domain" description="Flagellin N-terminal" evidence="5">
    <location>
        <begin position="6"/>
        <end position="155"/>
    </location>
</feature>
<reference evidence="7 8" key="1">
    <citation type="submission" date="2020-08" db="EMBL/GenBank/DDBJ databases">
        <title>Functional genomics of gut bacteria from endangered species of beetles.</title>
        <authorList>
            <person name="Carlos-Shanley C."/>
        </authorList>
    </citation>
    <scope>NUCLEOTIDE SEQUENCE [LARGE SCALE GENOMIC DNA]</scope>
    <source>
        <strain evidence="7 8">S00123</strain>
    </source>
</reference>
<comment type="function">
    <text evidence="4">Flagellin is the subunit protein which polymerizes to form the filaments of bacterial flagella.</text>
</comment>
<name>A0A7W7IQ71_9CAUL</name>
<protein>
    <recommendedName>
        <fullName evidence="4">Flagellin</fullName>
    </recommendedName>
</protein>
<dbReference type="GO" id="GO:0009288">
    <property type="term" value="C:bacterial-type flagellum"/>
    <property type="evidence" value="ECO:0007669"/>
    <property type="project" value="UniProtKB-SubCell"/>
</dbReference>
<dbReference type="PANTHER" id="PTHR42792">
    <property type="entry name" value="FLAGELLIN"/>
    <property type="match status" value="1"/>
</dbReference>
<keyword evidence="3 4" id="KW-0975">Bacterial flagellum</keyword>
<comment type="caution">
    <text evidence="7">The sequence shown here is derived from an EMBL/GenBank/DDBJ whole genome shotgun (WGS) entry which is preliminary data.</text>
</comment>